<dbReference type="InterPro" id="IPR006912">
    <property type="entry name" value="Harbinger_derived_prot"/>
</dbReference>
<feature type="region of interest" description="Disordered" evidence="1">
    <location>
        <begin position="35"/>
        <end position="56"/>
    </location>
</feature>
<accession>A0ABM4UEV6</accession>
<dbReference type="PANTHER" id="PTHR47150:SF4">
    <property type="entry name" value="HARBINGER TRANSPOSASE-DERIVED PROTEIN-RELATED"/>
    <property type="match status" value="1"/>
</dbReference>
<organism evidence="2 3">
    <name type="scientific">Coffea arabica</name>
    <name type="common">Arabian coffee</name>
    <dbReference type="NCBI Taxonomy" id="13443"/>
    <lineage>
        <taxon>Eukaryota</taxon>
        <taxon>Viridiplantae</taxon>
        <taxon>Streptophyta</taxon>
        <taxon>Embryophyta</taxon>
        <taxon>Tracheophyta</taxon>
        <taxon>Spermatophyta</taxon>
        <taxon>Magnoliopsida</taxon>
        <taxon>eudicotyledons</taxon>
        <taxon>Gunneridae</taxon>
        <taxon>Pentapetalae</taxon>
        <taxon>asterids</taxon>
        <taxon>lamiids</taxon>
        <taxon>Gentianales</taxon>
        <taxon>Rubiaceae</taxon>
        <taxon>Ixoroideae</taxon>
        <taxon>Gardenieae complex</taxon>
        <taxon>Bertiereae - Coffeeae clade</taxon>
        <taxon>Coffeeae</taxon>
        <taxon>Coffea</taxon>
    </lineage>
</organism>
<reference evidence="3" key="1">
    <citation type="submission" date="2025-08" db="UniProtKB">
        <authorList>
            <consortium name="RefSeq"/>
        </authorList>
    </citation>
    <scope>IDENTIFICATION</scope>
    <source>
        <tissue evidence="3">Leaves</tissue>
    </source>
</reference>
<sequence length="471" mass="54706">MENHYTSGYYDFGMGCGGSKTPTEIRKDFNFAGQQENAASTESTSDSQFPPYSTQRGVDNITLTNEAMEECDYKRVPWSVDDDKMLASAWLTISNCSIVGNSQNDESFWKRVTNYFNENRQFGLPRKYKAVKSHWHWLSRMVNEFNQYYNKLVGEHHSGWNDDQIKQHARELFHQNKNKHFLHEHVWVLLKNYPKWKANTPMQRSSKKVRTDESGAYTSSSNADSSFDIDDSERHGFTGMLGSMHWQWRNCTVAWKDQFTRDDEGSPTIMLEAVASADLWIWHAFFGVAGSNNDINVLNQSPLFNDILQGYAPDVQFMVNGTQYSKGYYLADGIYPEWATFVKSFTSPRDPNRIKFKQMQEAARTDVGVLQSRWAIVRCPARFWHRAKLKGLMYTCIILHNMIVKDEGDAIRNWDADDDDPTIPVTQGLAKNFQYCLQRNVELRDREVHHQLRSDLVEHIWERFGGNNNEN</sequence>
<evidence type="ECO:0000256" key="1">
    <source>
        <dbReference type="SAM" id="MobiDB-lite"/>
    </source>
</evidence>
<dbReference type="GeneID" id="140007032"/>
<evidence type="ECO:0000313" key="3">
    <source>
        <dbReference type="RefSeq" id="XP_071905819.1"/>
    </source>
</evidence>
<evidence type="ECO:0008006" key="4">
    <source>
        <dbReference type="Google" id="ProtNLM"/>
    </source>
</evidence>
<dbReference type="Pfam" id="PF04827">
    <property type="entry name" value="Plant_tran"/>
    <property type="match status" value="1"/>
</dbReference>
<protein>
    <recommendedName>
        <fullName evidence="4">Protein ALP1-like</fullName>
    </recommendedName>
</protein>
<proteinExistence type="predicted"/>
<gene>
    <name evidence="3" type="primary">LOC140007032</name>
</gene>
<evidence type="ECO:0000313" key="2">
    <source>
        <dbReference type="Proteomes" id="UP001652660"/>
    </source>
</evidence>
<dbReference type="PANTHER" id="PTHR47150">
    <property type="entry name" value="OS12G0169200 PROTEIN"/>
    <property type="match status" value="1"/>
</dbReference>
<feature type="region of interest" description="Disordered" evidence="1">
    <location>
        <begin position="201"/>
        <end position="226"/>
    </location>
</feature>
<dbReference type="Proteomes" id="UP001652660">
    <property type="component" value="Chromosome 5e"/>
</dbReference>
<name>A0ABM4UEV6_COFAR</name>
<keyword evidence="2" id="KW-1185">Reference proteome</keyword>
<feature type="compositionally biased region" description="Polar residues" evidence="1">
    <location>
        <begin position="216"/>
        <end position="225"/>
    </location>
</feature>
<dbReference type="RefSeq" id="XP_071905819.1">
    <property type="nucleotide sequence ID" value="XM_072049718.1"/>
</dbReference>